<dbReference type="EMBL" id="LAVV01006570">
    <property type="protein sequence ID" value="KNZ59321.1"/>
    <property type="molecule type" value="Genomic_DNA"/>
</dbReference>
<evidence type="ECO:0000256" key="6">
    <source>
        <dbReference type="SAM" id="MobiDB-lite"/>
    </source>
</evidence>
<dbReference type="Pfam" id="PF10198">
    <property type="entry name" value="Ada3"/>
    <property type="match status" value="1"/>
</dbReference>
<dbReference type="AlphaFoldDB" id="A0A0L6VEW7"/>
<gene>
    <name evidence="7" type="ORF">VP01_175g7</name>
</gene>
<evidence type="ECO:0000256" key="2">
    <source>
        <dbReference type="ARBA" id="ARBA00005330"/>
    </source>
</evidence>
<accession>A0A0L6VEW7</accession>
<name>A0A0L6VEW7_9BASI</name>
<dbReference type="Proteomes" id="UP000037035">
    <property type="component" value="Unassembled WGS sequence"/>
</dbReference>
<dbReference type="OrthoDB" id="1232at2759"/>
<feature type="region of interest" description="Disordered" evidence="6">
    <location>
        <begin position="19"/>
        <end position="43"/>
    </location>
</feature>
<evidence type="ECO:0000256" key="1">
    <source>
        <dbReference type="ARBA" id="ARBA00004123"/>
    </source>
</evidence>
<comment type="similarity">
    <text evidence="2">Belongs to the NGG1 family.</text>
</comment>
<evidence type="ECO:0000256" key="3">
    <source>
        <dbReference type="ARBA" id="ARBA00023015"/>
    </source>
</evidence>
<keyword evidence="3" id="KW-0805">Transcription regulation</keyword>
<reference evidence="7 8" key="1">
    <citation type="submission" date="2015-08" db="EMBL/GenBank/DDBJ databases">
        <title>Next Generation Sequencing and Analysis of the Genome of Puccinia sorghi L Schw, the Causal Agent of Maize Common Rust.</title>
        <authorList>
            <person name="Rochi L."/>
            <person name="Burguener G."/>
            <person name="Darino M."/>
            <person name="Turjanski A."/>
            <person name="Kreff E."/>
            <person name="Dieguez M.J."/>
            <person name="Sacco F."/>
        </authorList>
    </citation>
    <scope>NUCLEOTIDE SEQUENCE [LARGE SCALE GENOMIC DNA]</scope>
    <source>
        <strain evidence="7 8">RO10H11247</strain>
    </source>
</reference>
<feature type="compositionally biased region" description="Low complexity" evidence="6">
    <location>
        <begin position="24"/>
        <end position="40"/>
    </location>
</feature>
<evidence type="ECO:0000313" key="7">
    <source>
        <dbReference type="EMBL" id="KNZ59321.1"/>
    </source>
</evidence>
<organism evidence="7 8">
    <name type="scientific">Puccinia sorghi</name>
    <dbReference type="NCBI Taxonomy" id="27349"/>
    <lineage>
        <taxon>Eukaryota</taxon>
        <taxon>Fungi</taxon>
        <taxon>Dikarya</taxon>
        <taxon>Basidiomycota</taxon>
        <taxon>Pucciniomycotina</taxon>
        <taxon>Pucciniomycetes</taxon>
        <taxon>Pucciniales</taxon>
        <taxon>Pucciniaceae</taxon>
        <taxon>Puccinia</taxon>
    </lineage>
</organism>
<proteinExistence type="inferred from homology"/>
<dbReference type="GO" id="GO:0006357">
    <property type="term" value="P:regulation of transcription by RNA polymerase II"/>
    <property type="evidence" value="ECO:0007669"/>
    <property type="project" value="TreeGrafter"/>
</dbReference>
<dbReference type="PANTHER" id="PTHR13556">
    <property type="entry name" value="TRANSCRIPTIONAL ADAPTER 3-RELATED"/>
    <property type="match status" value="1"/>
</dbReference>
<evidence type="ECO:0000313" key="8">
    <source>
        <dbReference type="Proteomes" id="UP000037035"/>
    </source>
</evidence>
<comment type="caution">
    <text evidence="7">The sequence shown here is derived from an EMBL/GenBank/DDBJ whole genome shotgun (WGS) entry which is preliminary data.</text>
</comment>
<keyword evidence="8" id="KW-1185">Reference proteome</keyword>
<dbReference type="PANTHER" id="PTHR13556:SF2">
    <property type="entry name" value="TRANSCRIPTIONAL ADAPTER 3"/>
    <property type="match status" value="1"/>
</dbReference>
<dbReference type="GO" id="GO:0000124">
    <property type="term" value="C:SAGA complex"/>
    <property type="evidence" value="ECO:0007669"/>
    <property type="project" value="TreeGrafter"/>
</dbReference>
<dbReference type="InterPro" id="IPR019340">
    <property type="entry name" value="Histone_AcTrfase_su3"/>
</dbReference>
<evidence type="ECO:0000256" key="4">
    <source>
        <dbReference type="ARBA" id="ARBA00023163"/>
    </source>
</evidence>
<dbReference type="STRING" id="27349.A0A0L6VEW7"/>
<keyword evidence="4" id="KW-0804">Transcription</keyword>
<keyword evidence="5" id="KW-0539">Nucleus</keyword>
<sequence>MTITSSLLQDYPQLFPSLPSRQTPSLSPLSPCLQLHSHSPTQTLPPKIFSNPHPSSSPPLLLIQSQKIKKSNRLVAPLSPVSSLVVPSLNHSVPLPQCSNPTTATLNKQAVRSQTPLGTERAEDFSLSPDPLYSLPPLPTISVPIGYPKTQGEVNQDFSKVKPPSNQVPIHQFQNWINDNYLRSFGEDDLAFLASEYSSINGCPFVRVHVPTTNSTTTTTTTTTTNTVPAVAAVASTPNSINEGNPATTTKHAEVDEKSEDMTYVIPPLGRHYSEAWRDEDQGLCGSLKPHLERGLRPDLETRIPRLSHTDLDADALVSEKVHLGPLTERLISAIHPRSTCPSSSGSSLPRTANDTLASSSVLPKLDLMDNLELESRVTNELKLLGVIGEEETMDWTTRSDDEISLALRRTQSVLAQQSGRNRLRKGILSRLVKRRMAVQEFEAIKDGLERLLVQQMTKKNQLASLLNGARKSSSTPAHSFGNNNLSLGGPSDLETHMNKMRALDADIHRTLLKRHAFLARLRPLLLADSSSMPPDSSDGSSAPGLDQLSLQIPTVSIYPDFPSLLHQPII</sequence>
<dbReference type="GO" id="GO:0005634">
    <property type="term" value="C:nucleus"/>
    <property type="evidence" value="ECO:0007669"/>
    <property type="project" value="UniProtKB-SubCell"/>
</dbReference>
<dbReference type="GO" id="GO:0003713">
    <property type="term" value="F:transcription coactivator activity"/>
    <property type="evidence" value="ECO:0007669"/>
    <property type="project" value="TreeGrafter"/>
</dbReference>
<dbReference type="VEuPathDB" id="FungiDB:VP01_175g7"/>
<protein>
    <submittedName>
        <fullName evidence="7">Uncharacterized protein</fullName>
    </submittedName>
</protein>
<comment type="subcellular location">
    <subcellularLocation>
        <location evidence="1">Nucleus</location>
    </subcellularLocation>
</comment>
<evidence type="ECO:0000256" key="5">
    <source>
        <dbReference type="ARBA" id="ARBA00023242"/>
    </source>
</evidence>